<accession>A0A392MTM8</accession>
<dbReference type="Pfam" id="PF05761">
    <property type="entry name" value="5_nucleotid"/>
    <property type="match status" value="1"/>
</dbReference>
<evidence type="ECO:0000256" key="1">
    <source>
        <dbReference type="ARBA" id="ARBA00022723"/>
    </source>
</evidence>
<proteinExistence type="predicted"/>
<keyword evidence="3" id="KW-0460">Magnesium</keyword>
<dbReference type="InterPro" id="IPR036412">
    <property type="entry name" value="HAD-like_sf"/>
</dbReference>
<dbReference type="EMBL" id="LXQA010018739">
    <property type="protein sequence ID" value="MCH90632.1"/>
    <property type="molecule type" value="Genomic_DNA"/>
</dbReference>
<evidence type="ECO:0000313" key="4">
    <source>
        <dbReference type="EMBL" id="MCH90632.1"/>
    </source>
</evidence>
<evidence type="ECO:0000256" key="3">
    <source>
        <dbReference type="ARBA" id="ARBA00022842"/>
    </source>
</evidence>
<dbReference type="PANTHER" id="PTHR12103">
    <property type="entry name" value="5'-NUCLEOTIDASE DOMAIN-CONTAINING"/>
    <property type="match status" value="1"/>
</dbReference>
<dbReference type="SUPFAM" id="SSF56784">
    <property type="entry name" value="HAD-like"/>
    <property type="match status" value="1"/>
</dbReference>
<keyword evidence="1" id="KW-0479">Metal-binding</keyword>
<name>A0A392MTM8_9FABA</name>
<comment type="caution">
    <text evidence="4">The sequence shown here is derived from an EMBL/GenBank/DDBJ whole genome shotgun (WGS) entry which is preliminary data.</text>
</comment>
<feature type="non-terminal residue" evidence="4">
    <location>
        <position position="1"/>
    </location>
</feature>
<dbReference type="Proteomes" id="UP000265520">
    <property type="component" value="Unassembled WGS sequence"/>
</dbReference>
<organism evidence="4 5">
    <name type="scientific">Trifolium medium</name>
    <dbReference type="NCBI Taxonomy" id="97028"/>
    <lineage>
        <taxon>Eukaryota</taxon>
        <taxon>Viridiplantae</taxon>
        <taxon>Streptophyta</taxon>
        <taxon>Embryophyta</taxon>
        <taxon>Tracheophyta</taxon>
        <taxon>Spermatophyta</taxon>
        <taxon>Magnoliopsida</taxon>
        <taxon>eudicotyledons</taxon>
        <taxon>Gunneridae</taxon>
        <taxon>Pentapetalae</taxon>
        <taxon>rosids</taxon>
        <taxon>fabids</taxon>
        <taxon>Fabales</taxon>
        <taxon>Fabaceae</taxon>
        <taxon>Papilionoideae</taxon>
        <taxon>50 kb inversion clade</taxon>
        <taxon>NPAAA clade</taxon>
        <taxon>Hologalegina</taxon>
        <taxon>IRL clade</taxon>
        <taxon>Trifolieae</taxon>
        <taxon>Trifolium</taxon>
    </lineage>
</organism>
<dbReference type="InterPro" id="IPR008380">
    <property type="entry name" value="HAD-SF_hydro_IG_5-nucl"/>
</dbReference>
<keyword evidence="2" id="KW-0378">Hydrolase</keyword>
<gene>
    <name evidence="4" type="ORF">A2U01_0011553</name>
</gene>
<evidence type="ECO:0000313" key="5">
    <source>
        <dbReference type="Proteomes" id="UP000265520"/>
    </source>
</evidence>
<dbReference type="PANTHER" id="PTHR12103:SF15">
    <property type="entry name" value="CYTOSOLIC PURINE 5'-NUCLEOTIDASE"/>
    <property type="match status" value="1"/>
</dbReference>
<dbReference type="GO" id="GO:0008253">
    <property type="term" value="F:5'-nucleotidase activity"/>
    <property type="evidence" value="ECO:0007669"/>
    <property type="project" value="TreeGrafter"/>
</dbReference>
<reference evidence="4 5" key="1">
    <citation type="journal article" date="2018" name="Front. Plant Sci.">
        <title>Red Clover (Trifolium pratense) and Zigzag Clover (T. medium) - A Picture of Genomic Similarities and Differences.</title>
        <authorList>
            <person name="Dluhosova J."/>
            <person name="Istvanek J."/>
            <person name="Nedelnik J."/>
            <person name="Repkova J."/>
        </authorList>
    </citation>
    <scope>NUCLEOTIDE SEQUENCE [LARGE SCALE GENOMIC DNA]</scope>
    <source>
        <strain evidence="5">cv. 10/8</strain>
        <tissue evidence="4">Leaf</tissue>
    </source>
</reference>
<sequence length="136" mass="16266">GWRTMLVIPELEKEVKLLWESRNTRKELQFLRSERDRIEDEVHHLKWSLKFKNPDADAKQKLSSALDKLEFHEPWGQLMKTGYQNSRFAHQVERFACLYTSQVSNLALHSPDKYYRPSEDFMQHEFGILGSEPRKM</sequence>
<keyword evidence="5" id="KW-1185">Reference proteome</keyword>
<protein>
    <submittedName>
        <fullName evidence="4">Cytosolic purine 5'-nucleotidase-like</fullName>
    </submittedName>
</protein>
<evidence type="ECO:0000256" key="2">
    <source>
        <dbReference type="ARBA" id="ARBA00022801"/>
    </source>
</evidence>
<dbReference type="AlphaFoldDB" id="A0A392MTM8"/>
<dbReference type="GO" id="GO:0046872">
    <property type="term" value="F:metal ion binding"/>
    <property type="evidence" value="ECO:0007669"/>
    <property type="project" value="UniProtKB-KW"/>
</dbReference>